<dbReference type="CDD" id="cd10747">
    <property type="entry name" value="DnaJ_C"/>
    <property type="match status" value="1"/>
</dbReference>
<dbReference type="SUPFAM" id="SSF49493">
    <property type="entry name" value="HSP40/DnaJ peptide-binding domain"/>
    <property type="match status" value="2"/>
</dbReference>
<accession>V8C742</accession>
<feature type="domain" description="J" evidence="2">
    <location>
        <begin position="4"/>
        <end position="68"/>
    </location>
</feature>
<evidence type="ECO:0000313" key="4">
    <source>
        <dbReference type="Proteomes" id="UP000018731"/>
    </source>
</evidence>
<dbReference type="EMBL" id="AZJI01000009">
    <property type="protein sequence ID" value="ETD22551.1"/>
    <property type="molecule type" value="Genomic_DNA"/>
</dbReference>
<dbReference type="eggNOG" id="COG0484">
    <property type="taxonomic scope" value="Bacteria"/>
</dbReference>
<protein>
    <recommendedName>
        <fullName evidence="2">J domain-containing protein</fullName>
    </recommendedName>
</protein>
<evidence type="ECO:0000313" key="3">
    <source>
        <dbReference type="EMBL" id="ETD22551.1"/>
    </source>
</evidence>
<keyword evidence="1" id="KW-0143">Chaperone</keyword>
<dbReference type="PATRIC" id="fig|1357400.3.peg.2527"/>
<dbReference type="SUPFAM" id="SSF46565">
    <property type="entry name" value="Chaperone J-domain"/>
    <property type="match status" value="1"/>
</dbReference>
<dbReference type="InterPro" id="IPR018253">
    <property type="entry name" value="DnaJ_domain_CS"/>
</dbReference>
<dbReference type="HOGENOM" id="CLU_017633_0_0_7"/>
<gene>
    <name evidence="3" type="ORF">HMPREF2086_01867</name>
</gene>
<dbReference type="RefSeq" id="WP_023928686.1">
    <property type="nucleotide sequence ID" value="NZ_KI669455.1"/>
</dbReference>
<dbReference type="Proteomes" id="UP000018731">
    <property type="component" value="Unassembled WGS sequence"/>
</dbReference>
<dbReference type="Gene3D" id="2.60.260.20">
    <property type="entry name" value="Urease metallochaperone UreE, N-terminal domain"/>
    <property type="match status" value="2"/>
</dbReference>
<dbReference type="InterPro" id="IPR002939">
    <property type="entry name" value="DnaJ_C"/>
</dbReference>
<dbReference type="SMART" id="SM00271">
    <property type="entry name" value="DnaJ"/>
    <property type="match status" value="1"/>
</dbReference>
<dbReference type="InterPro" id="IPR036869">
    <property type="entry name" value="J_dom_sf"/>
</dbReference>
<dbReference type="GO" id="GO:0005737">
    <property type="term" value="C:cytoplasm"/>
    <property type="evidence" value="ECO:0007669"/>
    <property type="project" value="TreeGrafter"/>
</dbReference>
<dbReference type="AlphaFoldDB" id="V8C742"/>
<name>V8C742_9HELI</name>
<dbReference type="GO" id="GO:0051082">
    <property type="term" value="F:unfolded protein binding"/>
    <property type="evidence" value="ECO:0007669"/>
    <property type="project" value="InterPro"/>
</dbReference>
<dbReference type="PROSITE" id="PS00636">
    <property type="entry name" value="DNAJ_1"/>
    <property type="match status" value="1"/>
</dbReference>
<dbReference type="CDD" id="cd06257">
    <property type="entry name" value="DnaJ"/>
    <property type="match status" value="1"/>
</dbReference>
<dbReference type="PRINTS" id="PR00625">
    <property type="entry name" value="JDOMAIN"/>
</dbReference>
<reference evidence="3 4" key="1">
    <citation type="journal article" date="2014" name="Genome Announc.">
        <title>Draft genome sequences of six enterohepatic helicobacter species isolated from humans and one from rhesus macaques.</title>
        <authorList>
            <person name="Shen Z."/>
            <person name="Sheh A."/>
            <person name="Young S.K."/>
            <person name="Abouelliel A."/>
            <person name="Ward D.V."/>
            <person name="Earl A.M."/>
            <person name="Fox J.G."/>
        </authorList>
    </citation>
    <scope>NUCLEOTIDE SEQUENCE [LARGE SCALE GENOMIC DNA]</scope>
    <source>
        <strain evidence="3 4">MIT 99-5501</strain>
    </source>
</reference>
<dbReference type="Pfam" id="PF00226">
    <property type="entry name" value="DnaJ"/>
    <property type="match status" value="1"/>
</dbReference>
<dbReference type="InterPro" id="IPR001623">
    <property type="entry name" value="DnaJ_domain"/>
</dbReference>
<dbReference type="Pfam" id="PF01556">
    <property type="entry name" value="DnaJ_C"/>
    <property type="match status" value="1"/>
</dbReference>
<dbReference type="OrthoDB" id="9779889at2"/>
<dbReference type="STRING" id="1357400.HMPREF2086_01867"/>
<dbReference type="InterPro" id="IPR008971">
    <property type="entry name" value="HSP40/DnaJ_pept-bd"/>
</dbReference>
<evidence type="ECO:0000256" key="1">
    <source>
        <dbReference type="ARBA" id="ARBA00023186"/>
    </source>
</evidence>
<dbReference type="PROSITE" id="PS50076">
    <property type="entry name" value="DNAJ_2"/>
    <property type="match status" value="1"/>
</dbReference>
<dbReference type="Gene3D" id="1.10.287.110">
    <property type="entry name" value="DnaJ domain"/>
    <property type="match status" value="1"/>
</dbReference>
<dbReference type="PANTHER" id="PTHR43096:SF52">
    <property type="entry name" value="DNAJ HOMOLOG 1, MITOCHONDRIAL-RELATED"/>
    <property type="match status" value="1"/>
</dbReference>
<proteinExistence type="predicted"/>
<comment type="caution">
    <text evidence="3">The sequence shown here is derived from an EMBL/GenBank/DDBJ whole genome shotgun (WGS) entry which is preliminary data.</text>
</comment>
<sequence>MSKSLYDTLEVSESASQDDIKKSYRKLARKYHPDVNKQKEAEEKFKEINAAYEILSDPQKRAQYDQFGDSMFGGQNFHDFARSQGGAAGLDEILSQIFGGLGGFNSGFGGGFGGNFRGGFSGFSGGGFGGFSEDLDIQARLSIPFDLAILGGEHTVSLNGETIKFKIPAGISEGKSIRVRGKGHKGKGGNGDLLLKISVLPSEKYERDGDDLVCDFDVPLGVALFGGKVTVPTLHKEVTLKIPQNTKNAQKFRIKELGAKNLKSGQMGDLYLRANVILPSVDSLSAELVQKLKDELLDKDS</sequence>
<keyword evidence="4" id="KW-1185">Reference proteome</keyword>
<evidence type="ECO:0000259" key="2">
    <source>
        <dbReference type="PROSITE" id="PS50076"/>
    </source>
</evidence>
<dbReference type="PANTHER" id="PTHR43096">
    <property type="entry name" value="DNAJ HOMOLOG 1, MITOCHONDRIAL-RELATED"/>
    <property type="match status" value="1"/>
</dbReference>
<organism evidence="3 4">
    <name type="scientific">Helicobacter macacae MIT 99-5501</name>
    <dbReference type="NCBI Taxonomy" id="1357400"/>
    <lineage>
        <taxon>Bacteria</taxon>
        <taxon>Pseudomonadati</taxon>
        <taxon>Campylobacterota</taxon>
        <taxon>Epsilonproteobacteria</taxon>
        <taxon>Campylobacterales</taxon>
        <taxon>Helicobacteraceae</taxon>
        <taxon>Helicobacter</taxon>
    </lineage>
</organism>
<dbReference type="GO" id="GO:0042026">
    <property type="term" value="P:protein refolding"/>
    <property type="evidence" value="ECO:0007669"/>
    <property type="project" value="TreeGrafter"/>
</dbReference>